<dbReference type="InterPro" id="IPR014882">
    <property type="entry name" value="CathepsinC_exc"/>
</dbReference>
<organism evidence="18 19">
    <name type="scientific">Brachionus plicatilis</name>
    <name type="common">Marine rotifer</name>
    <name type="synonym">Brachionus muelleri</name>
    <dbReference type="NCBI Taxonomy" id="10195"/>
    <lineage>
        <taxon>Eukaryota</taxon>
        <taxon>Metazoa</taxon>
        <taxon>Spiralia</taxon>
        <taxon>Gnathifera</taxon>
        <taxon>Rotifera</taxon>
        <taxon>Eurotatoria</taxon>
        <taxon>Monogononta</taxon>
        <taxon>Pseudotrocha</taxon>
        <taxon>Ploima</taxon>
        <taxon>Brachionidae</taxon>
        <taxon>Brachionus</taxon>
    </lineage>
</organism>
<dbReference type="InterPro" id="IPR025661">
    <property type="entry name" value="Pept_asp_AS"/>
</dbReference>
<dbReference type="PROSITE" id="PS00139">
    <property type="entry name" value="THIOL_PROTEASE_CYS"/>
    <property type="match status" value="1"/>
</dbReference>
<keyword evidence="8" id="KW-0378">Hydrolase</keyword>
<dbReference type="EMBL" id="REGN01001939">
    <property type="protein sequence ID" value="RNA31472.1"/>
    <property type="molecule type" value="Genomic_DNA"/>
</dbReference>
<evidence type="ECO:0000256" key="13">
    <source>
        <dbReference type="ARBA" id="ARBA00030778"/>
    </source>
</evidence>
<dbReference type="GO" id="GO:0006508">
    <property type="term" value="P:proteolysis"/>
    <property type="evidence" value="ECO:0007669"/>
    <property type="project" value="UniProtKB-KW"/>
</dbReference>
<feature type="domain" description="Peptidase C1A papain C-terminal" evidence="17">
    <location>
        <begin position="227"/>
        <end position="457"/>
    </location>
</feature>
<dbReference type="InterPro" id="IPR013128">
    <property type="entry name" value="Peptidase_C1A"/>
</dbReference>
<evidence type="ECO:0000256" key="9">
    <source>
        <dbReference type="ARBA" id="ARBA00022807"/>
    </source>
</evidence>
<evidence type="ECO:0000256" key="5">
    <source>
        <dbReference type="ARBA" id="ARBA00012059"/>
    </source>
</evidence>
<feature type="signal peptide" evidence="16">
    <location>
        <begin position="1"/>
        <end position="18"/>
    </location>
</feature>
<comment type="catalytic activity">
    <reaction evidence="1">
        <text>Release of an N-terminal dipeptide, Xaa-Yaa-|-Zaa-, except when Xaa is Arg or Lys, or Yaa or Zaa is Pro.</text>
        <dbReference type="EC" id="3.4.14.1"/>
    </reaction>
</comment>
<comment type="cofactor">
    <cofactor evidence="2">
        <name>chloride</name>
        <dbReference type="ChEBI" id="CHEBI:17996"/>
    </cofactor>
</comment>
<sequence length="459" mass="52397">MKIFLSIVFLIGLEYAACDTPVNCTYEDIRGEWNFYEGPRTVDKSYDCSTFTNFTTYFKVKLLFPNTAIDQDGNTGYWTLIYNQGFEVVIAGRKYFAFSYFQQNKDKITSLCKHTFVNSSHDIGVDAKNWSCFAGWKNDEPDYSTPSEKHSLKKPILGLNLLYRPNFDFIERINQKQKSWQATHYKFLEKMTIKEIVRMSGGEKSRSFVKPKPARVTPEIDMMAKELPKSFDWRNVDGINYVSPIRNQQSCGSCYAFGSLAMHEARLRIKSNNTLQTIFSTQDIVECSRYSQGCDGGFPYLVAGKYAEDYGIVEESCNPYKGVDGACHTNPKCKRNYATNYRYVGGFYGACNEALMRINLVKNGPIAVSFEVYNDFLNYQGGIYHHTGESDHVNFGFNPFEITNHVVLIVGYGSENGQDYWIVKNSWGTGWGENGFFRIRRGTDECSIESIAVESDIIV</sequence>
<keyword evidence="9" id="KW-0788">Thiol protease</keyword>
<dbReference type="SUPFAM" id="SSF75001">
    <property type="entry name" value="Dipeptidyl peptidase I (cathepsin C), exclusion domain"/>
    <property type="match status" value="1"/>
</dbReference>
<name>A0A3M7S6S7_BRAPC</name>
<evidence type="ECO:0000256" key="15">
    <source>
        <dbReference type="ARBA" id="ARBA00045556"/>
    </source>
</evidence>
<dbReference type="InterPro" id="IPR038765">
    <property type="entry name" value="Papain-like_cys_pep_sf"/>
</dbReference>
<evidence type="ECO:0000256" key="1">
    <source>
        <dbReference type="ARBA" id="ARBA00000738"/>
    </source>
</evidence>
<evidence type="ECO:0000256" key="12">
    <source>
        <dbReference type="ARBA" id="ARBA00029779"/>
    </source>
</evidence>
<evidence type="ECO:0000259" key="17">
    <source>
        <dbReference type="SMART" id="SM00645"/>
    </source>
</evidence>
<dbReference type="FunFam" id="2.40.128.80:FF:000003">
    <property type="entry name" value="Cathepsin C"/>
    <property type="match status" value="1"/>
</dbReference>
<gene>
    <name evidence="18" type="ORF">BpHYR1_053497</name>
</gene>
<evidence type="ECO:0000256" key="2">
    <source>
        <dbReference type="ARBA" id="ARBA00001923"/>
    </source>
</evidence>
<dbReference type="Pfam" id="PF08773">
    <property type="entry name" value="CathepsinC_exc"/>
    <property type="match status" value="1"/>
</dbReference>
<comment type="function">
    <text evidence="15">Thiol protease. Has dipeptidylpeptidase activity. Active against a broad range of dipeptide substrates composed of both polar and hydrophobic amino acids. Proline cannot occupy the P1 position and arginine cannot occupy the P2 position of the substrate. Can act as both an exopeptidase and endopeptidase. Activates serine proteases such as elastase, cathepsin G and granzymes A and B.</text>
</comment>
<evidence type="ECO:0000256" key="6">
    <source>
        <dbReference type="ARBA" id="ARBA00014709"/>
    </source>
</evidence>
<dbReference type="SMART" id="SM00645">
    <property type="entry name" value="Pept_C1"/>
    <property type="match status" value="1"/>
</dbReference>
<evidence type="ECO:0000256" key="3">
    <source>
        <dbReference type="ARBA" id="ARBA00008455"/>
    </source>
</evidence>
<evidence type="ECO:0000256" key="14">
    <source>
        <dbReference type="ARBA" id="ARBA00032961"/>
    </source>
</evidence>
<dbReference type="EC" id="3.4.14.1" evidence="5"/>
<keyword evidence="10" id="KW-0868">Chloride</keyword>
<evidence type="ECO:0000256" key="16">
    <source>
        <dbReference type="SAM" id="SignalP"/>
    </source>
</evidence>
<dbReference type="AlphaFoldDB" id="A0A3M7S6S7"/>
<keyword evidence="19" id="KW-1185">Reference proteome</keyword>
<dbReference type="InterPro" id="IPR036496">
    <property type="entry name" value="CathepsinC_exc_dom_sf"/>
</dbReference>
<keyword evidence="7" id="KW-0645">Protease</keyword>
<dbReference type="Proteomes" id="UP000276133">
    <property type="component" value="Unassembled WGS sequence"/>
</dbReference>
<dbReference type="GO" id="GO:0008239">
    <property type="term" value="F:dipeptidyl-peptidase activity"/>
    <property type="evidence" value="ECO:0007669"/>
    <property type="project" value="UniProtKB-EC"/>
</dbReference>
<feature type="chain" id="PRO_5018768559" description="Dipeptidyl peptidase 1" evidence="16">
    <location>
        <begin position="19"/>
        <end position="459"/>
    </location>
</feature>
<dbReference type="Pfam" id="PF00112">
    <property type="entry name" value="Peptidase_C1"/>
    <property type="match status" value="1"/>
</dbReference>
<comment type="similarity">
    <text evidence="3">Belongs to the peptidase C1 family.</text>
</comment>
<accession>A0A3M7S6S7</accession>
<evidence type="ECO:0000256" key="7">
    <source>
        <dbReference type="ARBA" id="ARBA00022670"/>
    </source>
</evidence>
<evidence type="ECO:0000256" key="8">
    <source>
        <dbReference type="ARBA" id="ARBA00022801"/>
    </source>
</evidence>
<comment type="caution">
    <text evidence="18">The sequence shown here is derived from an EMBL/GenBank/DDBJ whole genome shotgun (WGS) entry which is preliminary data.</text>
</comment>
<dbReference type="GO" id="GO:0008234">
    <property type="term" value="F:cysteine-type peptidase activity"/>
    <property type="evidence" value="ECO:0007669"/>
    <property type="project" value="UniProtKB-KW"/>
</dbReference>
<dbReference type="OrthoDB" id="3789175at2759"/>
<dbReference type="PRINTS" id="PR00705">
    <property type="entry name" value="PAPAIN"/>
</dbReference>
<dbReference type="InterPro" id="IPR000169">
    <property type="entry name" value="Pept_cys_AS"/>
</dbReference>
<evidence type="ECO:0000256" key="11">
    <source>
        <dbReference type="ARBA" id="ARBA00029762"/>
    </source>
</evidence>
<evidence type="ECO:0000313" key="18">
    <source>
        <dbReference type="EMBL" id="RNA31472.1"/>
    </source>
</evidence>
<reference evidence="18 19" key="1">
    <citation type="journal article" date="2018" name="Sci. Rep.">
        <title>Genomic signatures of local adaptation to the degree of environmental predictability in rotifers.</title>
        <authorList>
            <person name="Franch-Gras L."/>
            <person name="Hahn C."/>
            <person name="Garcia-Roger E.M."/>
            <person name="Carmona M.J."/>
            <person name="Serra M."/>
            <person name="Gomez A."/>
        </authorList>
    </citation>
    <scope>NUCLEOTIDE SEQUENCE [LARGE SCALE GENOMIC DNA]</scope>
    <source>
        <strain evidence="18">HYR1</strain>
    </source>
</reference>
<comment type="subunit">
    <text evidence="4">Tetramer of heterotrimers consisting of exclusion domain, heavy- and light chains.</text>
</comment>
<dbReference type="Gene3D" id="2.40.128.80">
    <property type="entry name" value="Cathepsin C, exclusion domain"/>
    <property type="match status" value="1"/>
</dbReference>
<dbReference type="PANTHER" id="PTHR12411">
    <property type="entry name" value="CYSTEINE PROTEASE FAMILY C1-RELATED"/>
    <property type="match status" value="1"/>
</dbReference>
<dbReference type="Gene3D" id="3.90.70.10">
    <property type="entry name" value="Cysteine proteinases"/>
    <property type="match status" value="1"/>
</dbReference>
<dbReference type="InterPro" id="IPR000668">
    <property type="entry name" value="Peptidase_C1A_C"/>
</dbReference>
<dbReference type="SUPFAM" id="SSF54001">
    <property type="entry name" value="Cysteine proteinases"/>
    <property type="match status" value="1"/>
</dbReference>
<keyword evidence="16" id="KW-0732">Signal</keyword>
<dbReference type="PROSITE" id="PS00640">
    <property type="entry name" value="THIOL_PROTEASE_ASN"/>
    <property type="match status" value="1"/>
</dbReference>
<evidence type="ECO:0000256" key="10">
    <source>
        <dbReference type="ARBA" id="ARBA00023214"/>
    </source>
</evidence>
<dbReference type="STRING" id="10195.A0A3M7S6S7"/>
<protein>
    <recommendedName>
        <fullName evidence="6">Dipeptidyl peptidase 1</fullName>
        <ecNumber evidence="5">3.4.14.1</ecNumber>
    </recommendedName>
    <alternativeName>
        <fullName evidence="12">Cathepsin C</fullName>
    </alternativeName>
    <alternativeName>
        <fullName evidence="11">Cathepsin J</fullName>
    </alternativeName>
    <alternativeName>
        <fullName evidence="14">Dipeptidyl peptidase I</fullName>
    </alternativeName>
    <alternativeName>
        <fullName evidence="13">Dipeptidyl transferase</fullName>
    </alternativeName>
</protein>
<evidence type="ECO:0000256" key="4">
    <source>
        <dbReference type="ARBA" id="ARBA00011610"/>
    </source>
</evidence>
<evidence type="ECO:0000313" key="19">
    <source>
        <dbReference type="Proteomes" id="UP000276133"/>
    </source>
</evidence>
<proteinExistence type="inferred from homology"/>